<reference evidence="2 3" key="1">
    <citation type="submission" date="2018-01" db="EMBL/GenBank/DDBJ databases">
        <title>Harnessing the power of phylogenomics to disentangle the directionality and signatures of interkingdom host jumping in the parasitic fungal genus Tolypocladium.</title>
        <authorList>
            <person name="Quandt C.A."/>
            <person name="Patterson W."/>
            <person name="Spatafora J.W."/>
        </authorList>
    </citation>
    <scope>NUCLEOTIDE SEQUENCE [LARGE SCALE GENOMIC DNA]</scope>
    <source>
        <strain evidence="2 3">NRBC 100945</strain>
    </source>
</reference>
<accession>A0A2S4LB15</accession>
<evidence type="ECO:0000256" key="1">
    <source>
        <dbReference type="SAM" id="MobiDB-lite"/>
    </source>
</evidence>
<dbReference type="Proteomes" id="UP000237481">
    <property type="component" value="Unassembled WGS sequence"/>
</dbReference>
<sequence length="122" mass="13356">FETPALRLSSDSTSTQPRHGKRPPRQAFLYSPFTHIHSVTTPRPSTMKSIALLAALLLGAASALPTPEDQAAQADAIDYNRRFYCPQRVNAFCHASNVHSGCTYGGEFRSDAMDTCGECYCE</sequence>
<organism evidence="2 3">
    <name type="scientific">Tolypocladium paradoxum</name>
    <dbReference type="NCBI Taxonomy" id="94208"/>
    <lineage>
        <taxon>Eukaryota</taxon>
        <taxon>Fungi</taxon>
        <taxon>Dikarya</taxon>
        <taxon>Ascomycota</taxon>
        <taxon>Pezizomycotina</taxon>
        <taxon>Sordariomycetes</taxon>
        <taxon>Hypocreomycetidae</taxon>
        <taxon>Hypocreales</taxon>
        <taxon>Ophiocordycipitaceae</taxon>
        <taxon>Tolypocladium</taxon>
    </lineage>
</organism>
<evidence type="ECO:0000313" key="2">
    <source>
        <dbReference type="EMBL" id="POR39611.1"/>
    </source>
</evidence>
<dbReference type="EMBL" id="PKSG01000026">
    <property type="protein sequence ID" value="POR39611.1"/>
    <property type="molecule type" value="Genomic_DNA"/>
</dbReference>
<dbReference type="OrthoDB" id="4868058at2759"/>
<protein>
    <submittedName>
        <fullName evidence="2">Uncharacterized protein</fullName>
    </submittedName>
</protein>
<proteinExistence type="predicted"/>
<feature type="non-terminal residue" evidence="2">
    <location>
        <position position="1"/>
    </location>
</feature>
<feature type="region of interest" description="Disordered" evidence="1">
    <location>
        <begin position="1"/>
        <end position="25"/>
    </location>
</feature>
<name>A0A2S4LB15_9HYPO</name>
<evidence type="ECO:0000313" key="3">
    <source>
        <dbReference type="Proteomes" id="UP000237481"/>
    </source>
</evidence>
<gene>
    <name evidence="2" type="ORF">TPAR_00197</name>
</gene>
<dbReference type="AlphaFoldDB" id="A0A2S4LB15"/>
<comment type="caution">
    <text evidence="2">The sequence shown here is derived from an EMBL/GenBank/DDBJ whole genome shotgun (WGS) entry which is preliminary data.</text>
</comment>
<keyword evidence="3" id="KW-1185">Reference proteome</keyword>